<evidence type="ECO:0000256" key="8">
    <source>
        <dbReference type="ARBA" id="ARBA00022679"/>
    </source>
</evidence>
<sequence>MSEILHIDMDAFFVSVEEVLNPSLKDKPVIVGGNIDSRGVVAAASYAARKYGVQSAMPIARAKRLCPHAIFLRSSHRLYSEYSAKVFEILRSYSPLVEPMSLDEAFIDLTGCGKLHGPVLKTAETIRNEIKGQLGLNASIGIATNKLIAKIASAYCKPNGMLWIAPGSEQQFLAPLPIKRIPGIGLKGSTKLNRMGVHSVADLARLPLEILEEIYGKWGVSLYRKARGISNSPVIAETKDPRSISRETTLDTDSIDPLFLESTLSYLTEKSAAQLRSSRLFAKTVTLKLRYSDFKTVTRSQILGWPTAADHTLFKTAIKLFRKTFNRKTRVRLIGVSLTSLTTHPCRQENLFDLKDSKRWDELYHGVDQIRKKYGFHSILRAASRR</sequence>
<dbReference type="Pfam" id="PF21999">
    <property type="entry name" value="IMS_HHH_1"/>
    <property type="match status" value="1"/>
</dbReference>
<dbReference type="InterPro" id="IPR043502">
    <property type="entry name" value="DNA/RNA_pol_sf"/>
</dbReference>
<dbReference type="GO" id="GO:0006260">
    <property type="term" value="P:DNA replication"/>
    <property type="evidence" value="ECO:0007669"/>
    <property type="project" value="UniProtKB-KW"/>
</dbReference>
<evidence type="ECO:0000256" key="10">
    <source>
        <dbReference type="ARBA" id="ARBA00022705"/>
    </source>
</evidence>
<dbReference type="InterPro" id="IPR036775">
    <property type="entry name" value="DNA_pol_Y-fam_lit_finger_sf"/>
</dbReference>
<evidence type="ECO:0000256" key="1">
    <source>
        <dbReference type="ARBA" id="ARBA00001946"/>
    </source>
</evidence>
<dbReference type="HAMAP" id="MF_01113">
    <property type="entry name" value="DNApol_IV"/>
    <property type="match status" value="1"/>
</dbReference>
<keyword evidence="15" id="KW-0238">DNA-binding</keyword>
<evidence type="ECO:0000256" key="12">
    <source>
        <dbReference type="ARBA" id="ARBA00022763"/>
    </source>
</evidence>
<evidence type="ECO:0000256" key="14">
    <source>
        <dbReference type="ARBA" id="ARBA00022932"/>
    </source>
</evidence>
<evidence type="ECO:0000256" key="2">
    <source>
        <dbReference type="ARBA" id="ARBA00004496"/>
    </source>
</evidence>
<evidence type="ECO:0000256" key="16">
    <source>
        <dbReference type="ARBA" id="ARBA00023204"/>
    </source>
</evidence>
<dbReference type="Gene3D" id="3.30.70.270">
    <property type="match status" value="1"/>
</dbReference>
<evidence type="ECO:0000256" key="4">
    <source>
        <dbReference type="ARBA" id="ARBA00011245"/>
    </source>
</evidence>
<dbReference type="PANTHER" id="PTHR11076:SF33">
    <property type="entry name" value="DNA POLYMERASE KAPPA"/>
    <property type="match status" value="1"/>
</dbReference>
<dbReference type="InterPro" id="IPR043128">
    <property type="entry name" value="Rev_trsase/Diguanyl_cyclase"/>
</dbReference>
<evidence type="ECO:0000256" key="5">
    <source>
        <dbReference type="ARBA" id="ARBA00012417"/>
    </source>
</evidence>
<name>A0A381RC13_9ZZZZ</name>
<comment type="catalytic activity">
    <reaction evidence="17">
        <text>DNA(n) + a 2'-deoxyribonucleoside 5'-triphosphate = DNA(n+1) + diphosphate</text>
        <dbReference type="Rhea" id="RHEA:22508"/>
        <dbReference type="Rhea" id="RHEA-COMP:17339"/>
        <dbReference type="Rhea" id="RHEA-COMP:17340"/>
        <dbReference type="ChEBI" id="CHEBI:33019"/>
        <dbReference type="ChEBI" id="CHEBI:61560"/>
        <dbReference type="ChEBI" id="CHEBI:173112"/>
        <dbReference type="EC" id="2.7.7.7"/>
    </reaction>
</comment>
<evidence type="ECO:0000313" key="19">
    <source>
        <dbReference type="EMBL" id="SUZ89151.1"/>
    </source>
</evidence>
<keyword evidence="14" id="KW-0239">DNA-directed DNA polymerase</keyword>
<dbReference type="Pfam" id="PF00817">
    <property type="entry name" value="IMS"/>
    <property type="match status" value="1"/>
</dbReference>
<comment type="cofactor">
    <cofactor evidence="1">
        <name>Mg(2+)</name>
        <dbReference type="ChEBI" id="CHEBI:18420"/>
    </cofactor>
</comment>
<dbReference type="Pfam" id="PF11799">
    <property type="entry name" value="IMS_C"/>
    <property type="match status" value="1"/>
</dbReference>
<comment type="similarity">
    <text evidence="3">Belongs to the DNA polymerase type-Y family.</text>
</comment>
<keyword evidence="13" id="KW-0460">Magnesium</keyword>
<comment type="subcellular location">
    <subcellularLocation>
        <location evidence="2">Cytoplasm</location>
    </subcellularLocation>
</comment>
<keyword evidence="8" id="KW-0808">Transferase</keyword>
<dbReference type="PROSITE" id="PS50173">
    <property type="entry name" value="UMUC"/>
    <property type="match status" value="1"/>
</dbReference>
<dbReference type="FunFam" id="3.40.1170.60:FF:000001">
    <property type="entry name" value="DNA polymerase IV"/>
    <property type="match status" value="1"/>
</dbReference>
<keyword evidence="10" id="KW-0235">DNA replication</keyword>
<keyword evidence="16" id="KW-0234">DNA repair</keyword>
<evidence type="ECO:0000256" key="3">
    <source>
        <dbReference type="ARBA" id="ARBA00010945"/>
    </source>
</evidence>
<dbReference type="GO" id="GO:0003684">
    <property type="term" value="F:damaged DNA binding"/>
    <property type="evidence" value="ECO:0007669"/>
    <property type="project" value="InterPro"/>
</dbReference>
<dbReference type="InterPro" id="IPR022880">
    <property type="entry name" value="DNApol_IV"/>
</dbReference>
<reference evidence="19" key="1">
    <citation type="submission" date="2018-05" db="EMBL/GenBank/DDBJ databases">
        <authorList>
            <person name="Lanie J.A."/>
            <person name="Ng W.-L."/>
            <person name="Kazmierczak K.M."/>
            <person name="Andrzejewski T.M."/>
            <person name="Davidsen T.M."/>
            <person name="Wayne K.J."/>
            <person name="Tettelin H."/>
            <person name="Glass J.I."/>
            <person name="Rusch D."/>
            <person name="Podicherti R."/>
            <person name="Tsui H.-C.T."/>
            <person name="Winkler M.E."/>
        </authorList>
    </citation>
    <scope>NUCLEOTIDE SEQUENCE</scope>
</reference>
<keyword evidence="6" id="KW-0515">Mutator protein</keyword>
<dbReference type="SUPFAM" id="SSF100879">
    <property type="entry name" value="Lesion bypass DNA polymerase (Y-family), little finger domain"/>
    <property type="match status" value="1"/>
</dbReference>
<evidence type="ECO:0000256" key="6">
    <source>
        <dbReference type="ARBA" id="ARBA00022457"/>
    </source>
</evidence>
<comment type="subunit">
    <text evidence="4">Monomer.</text>
</comment>
<keyword evidence="7" id="KW-0963">Cytoplasm</keyword>
<dbReference type="NCBIfam" id="NF002677">
    <property type="entry name" value="PRK02406.1"/>
    <property type="match status" value="1"/>
</dbReference>
<dbReference type="FunFam" id="3.30.1490.100:FF:000004">
    <property type="entry name" value="DNA polymerase IV"/>
    <property type="match status" value="1"/>
</dbReference>
<dbReference type="EMBL" id="UINC01001806">
    <property type="protein sequence ID" value="SUZ89151.1"/>
    <property type="molecule type" value="Genomic_DNA"/>
</dbReference>
<dbReference type="Gene3D" id="3.30.1490.100">
    <property type="entry name" value="DNA polymerase, Y-family, little finger domain"/>
    <property type="match status" value="1"/>
</dbReference>
<dbReference type="PANTHER" id="PTHR11076">
    <property type="entry name" value="DNA REPAIR POLYMERASE UMUC / TRANSFERASE FAMILY MEMBER"/>
    <property type="match status" value="1"/>
</dbReference>
<dbReference type="Gene3D" id="1.10.150.20">
    <property type="entry name" value="5' to 3' exonuclease, C-terminal subdomain"/>
    <property type="match status" value="1"/>
</dbReference>
<evidence type="ECO:0000259" key="18">
    <source>
        <dbReference type="PROSITE" id="PS50173"/>
    </source>
</evidence>
<accession>A0A381RC13</accession>
<dbReference type="CDD" id="cd03586">
    <property type="entry name" value="PolY_Pol_IV_kappa"/>
    <property type="match status" value="1"/>
</dbReference>
<keyword evidence="11" id="KW-0479">Metal-binding</keyword>
<dbReference type="EC" id="2.7.7.7" evidence="5"/>
<evidence type="ECO:0000256" key="17">
    <source>
        <dbReference type="ARBA" id="ARBA00049244"/>
    </source>
</evidence>
<evidence type="ECO:0000256" key="9">
    <source>
        <dbReference type="ARBA" id="ARBA00022695"/>
    </source>
</evidence>
<keyword evidence="12" id="KW-0227">DNA damage</keyword>
<dbReference type="GO" id="GO:0003887">
    <property type="term" value="F:DNA-directed DNA polymerase activity"/>
    <property type="evidence" value="ECO:0007669"/>
    <property type="project" value="UniProtKB-KW"/>
</dbReference>
<proteinExistence type="inferred from homology"/>
<dbReference type="GO" id="GO:0046872">
    <property type="term" value="F:metal ion binding"/>
    <property type="evidence" value="ECO:0007669"/>
    <property type="project" value="UniProtKB-KW"/>
</dbReference>
<dbReference type="Gene3D" id="3.40.1170.60">
    <property type="match status" value="1"/>
</dbReference>
<dbReference type="InterPro" id="IPR050116">
    <property type="entry name" value="DNA_polymerase-Y"/>
</dbReference>
<dbReference type="GO" id="GO:0006281">
    <property type="term" value="P:DNA repair"/>
    <property type="evidence" value="ECO:0007669"/>
    <property type="project" value="UniProtKB-KW"/>
</dbReference>
<evidence type="ECO:0000256" key="15">
    <source>
        <dbReference type="ARBA" id="ARBA00023125"/>
    </source>
</evidence>
<evidence type="ECO:0000256" key="11">
    <source>
        <dbReference type="ARBA" id="ARBA00022723"/>
    </source>
</evidence>
<dbReference type="GO" id="GO:0042276">
    <property type="term" value="P:error-prone translesion synthesis"/>
    <property type="evidence" value="ECO:0007669"/>
    <property type="project" value="TreeGrafter"/>
</dbReference>
<dbReference type="GO" id="GO:0005829">
    <property type="term" value="C:cytosol"/>
    <property type="evidence" value="ECO:0007669"/>
    <property type="project" value="TreeGrafter"/>
</dbReference>
<protein>
    <recommendedName>
        <fullName evidence="5">DNA-directed DNA polymerase</fullName>
        <ecNumber evidence="5">2.7.7.7</ecNumber>
    </recommendedName>
</protein>
<evidence type="ECO:0000256" key="13">
    <source>
        <dbReference type="ARBA" id="ARBA00022842"/>
    </source>
</evidence>
<keyword evidence="9" id="KW-0548">Nucleotidyltransferase</keyword>
<gene>
    <name evidence="19" type="ORF">METZ01_LOCUS42005</name>
</gene>
<dbReference type="InterPro" id="IPR017961">
    <property type="entry name" value="DNA_pol_Y-fam_little_finger"/>
</dbReference>
<organism evidence="19">
    <name type="scientific">marine metagenome</name>
    <dbReference type="NCBI Taxonomy" id="408172"/>
    <lineage>
        <taxon>unclassified sequences</taxon>
        <taxon>metagenomes</taxon>
        <taxon>ecological metagenomes</taxon>
    </lineage>
</organism>
<dbReference type="InterPro" id="IPR001126">
    <property type="entry name" value="UmuC"/>
</dbReference>
<dbReference type="InterPro" id="IPR053848">
    <property type="entry name" value="IMS_HHH_1"/>
</dbReference>
<dbReference type="SUPFAM" id="SSF56672">
    <property type="entry name" value="DNA/RNA polymerases"/>
    <property type="match status" value="1"/>
</dbReference>
<dbReference type="AlphaFoldDB" id="A0A381RC13"/>
<feature type="domain" description="UmuC" evidence="18">
    <location>
        <begin position="4"/>
        <end position="185"/>
    </location>
</feature>
<dbReference type="GO" id="GO:0009432">
    <property type="term" value="P:SOS response"/>
    <property type="evidence" value="ECO:0007669"/>
    <property type="project" value="TreeGrafter"/>
</dbReference>
<evidence type="ECO:0000256" key="7">
    <source>
        <dbReference type="ARBA" id="ARBA00022490"/>
    </source>
</evidence>